<feature type="region of interest" description="Disordered" evidence="1">
    <location>
        <begin position="58"/>
        <end position="106"/>
    </location>
</feature>
<feature type="compositionally biased region" description="Basic and acidic residues" evidence="1">
    <location>
        <begin position="58"/>
        <end position="92"/>
    </location>
</feature>
<comment type="caution">
    <text evidence="2">The sequence shown here is derived from an EMBL/GenBank/DDBJ whole genome shotgun (WGS) entry which is preliminary data.</text>
</comment>
<evidence type="ECO:0000313" key="2">
    <source>
        <dbReference type="EMBL" id="MDY0408184.1"/>
    </source>
</evidence>
<evidence type="ECO:0000256" key="1">
    <source>
        <dbReference type="SAM" id="MobiDB-lite"/>
    </source>
</evidence>
<name>A0ABU5CPA2_9BACI</name>
<accession>A0ABU5CPA2</accession>
<keyword evidence="3" id="KW-1185">Reference proteome</keyword>
<dbReference type="Proteomes" id="UP001275315">
    <property type="component" value="Unassembled WGS sequence"/>
</dbReference>
<dbReference type="EMBL" id="JAWDIQ010000001">
    <property type="protein sequence ID" value="MDY0408184.1"/>
    <property type="molecule type" value="Genomic_DNA"/>
</dbReference>
<gene>
    <name evidence="2" type="ORF">RWD45_05810</name>
</gene>
<reference evidence="2 3" key="1">
    <citation type="submission" date="2023-10" db="EMBL/GenBank/DDBJ databases">
        <title>Virgibacillus soli CC-YMP-6 genome.</title>
        <authorList>
            <person name="Miliotis G."/>
            <person name="Sengupta P."/>
            <person name="Hameed A."/>
            <person name="Chuvochina M."/>
            <person name="Mcdonagh F."/>
            <person name="Simpson A.C."/>
            <person name="Singh N.K."/>
            <person name="Rekha P.D."/>
            <person name="Raman K."/>
            <person name="Hugenholtz P."/>
            <person name="Venkateswaran K."/>
        </authorList>
    </citation>
    <scope>NUCLEOTIDE SEQUENCE [LARGE SCALE GENOMIC DNA]</scope>
    <source>
        <strain evidence="2 3">CC-YMP-6</strain>
    </source>
</reference>
<evidence type="ECO:0008006" key="4">
    <source>
        <dbReference type="Google" id="ProtNLM"/>
    </source>
</evidence>
<feature type="region of interest" description="Disordered" evidence="1">
    <location>
        <begin position="1"/>
        <end position="33"/>
    </location>
</feature>
<sequence>MSWKSIEMQVALPRTQDAGKIQEHMTKQQQQFQDTIAQNQLKETEIKRTQVNEFEKIRDAKIRREDPQHEDKNFNDEENQKQDRENHEEKQGLQHPYLGKKIDVSR</sequence>
<protein>
    <recommendedName>
        <fullName evidence="4">RNA polymerase subunit sigma</fullName>
    </recommendedName>
</protein>
<dbReference type="RefSeq" id="WP_320378937.1">
    <property type="nucleotide sequence ID" value="NZ_JAWDIQ010000001.1"/>
</dbReference>
<evidence type="ECO:0000313" key="3">
    <source>
        <dbReference type="Proteomes" id="UP001275315"/>
    </source>
</evidence>
<proteinExistence type="predicted"/>
<organism evidence="2 3">
    <name type="scientific">Paracerasibacillus soli</name>
    <dbReference type="NCBI Taxonomy" id="480284"/>
    <lineage>
        <taxon>Bacteria</taxon>
        <taxon>Bacillati</taxon>
        <taxon>Bacillota</taxon>
        <taxon>Bacilli</taxon>
        <taxon>Bacillales</taxon>
        <taxon>Bacillaceae</taxon>
        <taxon>Paracerasibacillus</taxon>
    </lineage>
</organism>